<dbReference type="AlphaFoldDB" id="A0A507E9L3"/>
<comment type="caution">
    <text evidence="2">The sequence shown here is derived from an EMBL/GenBank/DDBJ whole genome shotgun (WGS) entry which is preliminary data.</text>
</comment>
<comment type="similarity">
    <text evidence="1">Belongs to the STK19 family.</text>
</comment>
<proteinExistence type="inferred from homology"/>
<organism evidence="2 3">
    <name type="scientific">Powellomyces hirtus</name>
    <dbReference type="NCBI Taxonomy" id="109895"/>
    <lineage>
        <taxon>Eukaryota</taxon>
        <taxon>Fungi</taxon>
        <taxon>Fungi incertae sedis</taxon>
        <taxon>Chytridiomycota</taxon>
        <taxon>Chytridiomycota incertae sedis</taxon>
        <taxon>Chytridiomycetes</taxon>
        <taxon>Spizellomycetales</taxon>
        <taxon>Powellomycetaceae</taxon>
        <taxon>Powellomyces</taxon>
    </lineage>
</organism>
<dbReference type="PANTHER" id="PTHR15243">
    <property type="entry name" value="SERINE/THREONINE-PROTEIN KINASE 19"/>
    <property type="match status" value="1"/>
</dbReference>
<dbReference type="Pfam" id="PF10494">
    <property type="entry name" value="Stk19"/>
    <property type="match status" value="1"/>
</dbReference>
<evidence type="ECO:0000256" key="1">
    <source>
        <dbReference type="ARBA" id="ARBA00093458"/>
    </source>
</evidence>
<accession>A0A507E9L3</accession>
<sequence length="355" mass="39919">MASPKGKGKRPLPVVTWSSADNAAIARLLAAHPANVLQPSLSTRLRKSFPMAAAEEKAVQRTVTKSHKSVLEVLLEIRSTLPITVPPLVLIHQLYAELGHASCDHEIAKLCEAGAVRKFRVGTLGEFCLMLCCDYADQIRDIATNYKASRIFPDTDVTRESPKKKANTLQTDKPALLESKMSELRDVRDDLFDRYLVYVSKGDTGIFVTKSELMDHMEATEDEIRYLLMERLKPGVTDIITDIITKNALISELFSFGFLTLKDVDTYWISVRNAGVFWSNFSRGRNELLQAIKRRRYNEMLRTDMEEKPLRSCILPGHLIIADLVGKGFVDSFDTPMGVMIRLKRSAGLADVKWS</sequence>
<evidence type="ECO:0000313" key="3">
    <source>
        <dbReference type="Proteomes" id="UP000318582"/>
    </source>
</evidence>
<gene>
    <name evidence="2" type="ORF">PhCBS80983_g01729</name>
</gene>
<dbReference type="Proteomes" id="UP000318582">
    <property type="component" value="Unassembled WGS sequence"/>
</dbReference>
<protein>
    <recommendedName>
        <fullName evidence="4">Serine/threonine-protein kinase 19</fullName>
    </recommendedName>
</protein>
<name>A0A507E9L3_9FUNG</name>
<reference evidence="2 3" key="1">
    <citation type="journal article" date="2019" name="Sci. Rep.">
        <title>Comparative genomics of chytrid fungi reveal insights into the obligate biotrophic and pathogenic lifestyle of Synchytrium endobioticum.</title>
        <authorList>
            <person name="van de Vossenberg B.T.L.H."/>
            <person name="Warris S."/>
            <person name="Nguyen H.D.T."/>
            <person name="van Gent-Pelzer M.P.E."/>
            <person name="Joly D.L."/>
            <person name="van de Geest H.C."/>
            <person name="Bonants P.J.M."/>
            <person name="Smith D.S."/>
            <person name="Levesque C.A."/>
            <person name="van der Lee T.A.J."/>
        </authorList>
    </citation>
    <scope>NUCLEOTIDE SEQUENCE [LARGE SCALE GENOMIC DNA]</scope>
    <source>
        <strain evidence="2 3">CBS 809.83</strain>
    </source>
</reference>
<dbReference type="InterPro" id="IPR018865">
    <property type="entry name" value="STK19-like"/>
</dbReference>
<dbReference type="PANTHER" id="PTHR15243:SF0">
    <property type="entry name" value="SERINE_THREONINE-PROTEIN KINASE 19"/>
    <property type="match status" value="1"/>
</dbReference>
<evidence type="ECO:0000313" key="2">
    <source>
        <dbReference type="EMBL" id="TPX60542.1"/>
    </source>
</evidence>
<evidence type="ECO:0008006" key="4">
    <source>
        <dbReference type="Google" id="ProtNLM"/>
    </source>
</evidence>
<keyword evidence="3" id="KW-1185">Reference proteome</keyword>
<dbReference type="EMBL" id="QEAQ01000014">
    <property type="protein sequence ID" value="TPX60542.1"/>
    <property type="molecule type" value="Genomic_DNA"/>
</dbReference>